<sequence>MRALAWVFPDNPSLAAADQQFFLGDAVLVTPVLTQGARSVDGVFPGLVGGTEVYYDWYTQRRLRGGHVLATQAMAMTTRAATLTPWSMLVALSVSGEAQGSLYLDDGESLVPNATKTVEFVAGEKVPRGPVAVNGRCLSGAEVVWNATSNATTIRGLAASLLSAFGAGWVITW</sequence>
<dbReference type="PANTHER" id="PTHR22762">
    <property type="entry name" value="ALPHA-GLUCOSIDASE"/>
    <property type="match status" value="1"/>
</dbReference>
<dbReference type="EMBL" id="KZ826014">
    <property type="protein sequence ID" value="PYH89739.1"/>
    <property type="molecule type" value="Genomic_DNA"/>
</dbReference>
<dbReference type="PANTHER" id="PTHR22762:SF133">
    <property type="entry name" value="P-TYPE DOMAIN-CONTAINING PROTEIN"/>
    <property type="match status" value="1"/>
</dbReference>
<dbReference type="STRING" id="1448320.A0A319CYG1"/>
<dbReference type="Gene3D" id="2.60.40.1180">
    <property type="entry name" value="Golgi alpha-mannosidase II"/>
    <property type="match status" value="1"/>
</dbReference>
<dbReference type="SUPFAM" id="SSF51011">
    <property type="entry name" value="Glycosyl hydrolase domain"/>
    <property type="match status" value="1"/>
</dbReference>
<gene>
    <name evidence="2" type="ORF">BO71DRAFT_487704</name>
</gene>
<proteinExistence type="predicted"/>
<accession>A0A319CYG1</accession>
<dbReference type="VEuPathDB" id="FungiDB:BO71DRAFT_487704"/>
<evidence type="ECO:0000259" key="1">
    <source>
        <dbReference type="Pfam" id="PF21365"/>
    </source>
</evidence>
<dbReference type="Proteomes" id="UP000247810">
    <property type="component" value="Unassembled WGS sequence"/>
</dbReference>
<evidence type="ECO:0000313" key="2">
    <source>
        <dbReference type="EMBL" id="PYH89739.1"/>
    </source>
</evidence>
<name>A0A319CYG1_9EURO</name>
<dbReference type="AlphaFoldDB" id="A0A319CYG1"/>
<protein>
    <recommendedName>
        <fullName evidence="1">Glycosyl hydrolase family 31 C-terminal domain-containing protein</fullName>
    </recommendedName>
</protein>
<evidence type="ECO:0000313" key="3">
    <source>
        <dbReference type="Proteomes" id="UP000247810"/>
    </source>
</evidence>
<reference evidence="2 3" key="1">
    <citation type="submission" date="2018-02" db="EMBL/GenBank/DDBJ databases">
        <title>The genomes of Aspergillus section Nigri reveals drivers in fungal speciation.</title>
        <authorList>
            <consortium name="DOE Joint Genome Institute"/>
            <person name="Vesth T.C."/>
            <person name="Nybo J."/>
            <person name="Theobald S."/>
            <person name="Brandl J."/>
            <person name="Frisvad J.C."/>
            <person name="Nielsen K.F."/>
            <person name="Lyhne E.K."/>
            <person name="Kogle M.E."/>
            <person name="Kuo A."/>
            <person name="Riley R."/>
            <person name="Clum A."/>
            <person name="Nolan M."/>
            <person name="Lipzen A."/>
            <person name="Salamov A."/>
            <person name="Henrissat B."/>
            <person name="Wiebenga A."/>
            <person name="De vries R.P."/>
            <person name="Grigoriev I.V."/>
            <person name="Mortensen U.H."/>
            <person name="Andersen M.R."/>
            <person name="Baker S.E."/>
        </authorList>
    </citation>
    <scope>NUCLEOTIDE SEQUENCE [LARGE SCALE GENOMIC DNA]</scope>
    <source>
        <strain evidence="2 3">CBS 707.79</strain>
    </source>
</reference>
<keyword evidence="3" id="KW-1185">Reference proteome</keyword>
<dbReference type="InterPro" id="IPR013780">
    <property type="entry name" value="Glyco_hydro_b"/>
</dbReference>
<dbReference type="GO" id="GO:0004553">
    <property type="term" value="F:hydrolase activity, hydrolyzing O-glycosyl compounds"/>
    <property type="evidence" value="ECO:0007669"/>
    <property type="project" value="TreeGrafter"/>
</dbReference>
<dbReference type="InterPro" id="IPR048395">
    <property type="entry name" value="Glyco_hydro_31_C"/>
</dbReference>
<dbReference type="OrthoDB" id="5839090at2759"/>
<dbReference type="Pfam" id="PF21365">
    <property type="entry name" value="Glyco_hydro_31_3rd"/>
    <property type="match status" value="1"/>
</dbReference>
<organism evidence="2 3">
    <name type="scientific">Aspergillus ellipticus CBS 707.79</name>
    <dbReference type="NCBI Taxonomy" id="1448320"/>
    <lineage>
        <taxon>Eukaryota</taxon>
        <taxon>Fungi</taxon>
        <taxon>Dikarya</taxon>
        <taxon>Ascomycota</taxon>
        <taxon>Pezizomycotina</taxon>
        <taxon>Eurotiomycetes</taxon>
        <taxon>Eurotiomycetidae</taxon>
        <taxon>Eurotiales</taxon>
        <taxon>Aspergillaceae</taxon>
        <taxon>Aspergillus</taxon>
        <taxon>Aspergillus subgen. Circumdati</taxon>
    </lineage>
</organism>
<feature type="domain" description="Glycosyl hydrolase family 31 C-terminal" evidence="1">
    <location>
        <begin position="1"/>
        <end position="70"/>
    </location>
</feature>